<name>A0A0I9RZ50_BACFG</name>
<evidence type="ECO:0000313" key="5">
    <source>
        <dbReference type="Proteomes" id="UP000036847"/>
    </source>
</evidence>
<dbReference type="EMBL" id="CP036546">
    <property type="protein sequence ID" value="QCQ46832.1"/>
    <property type="molecule type" value="Genomic_DNA"/>
</dbReference>
<evidence type="ECO:0000313" key="1">
    <source>
        <dbReference type="EMBL" id="KFX72983.1"/>
    </source>
</evidence>
<accession>A0A0I9RZ50</accession>
<protein>
    <submittedName>
        <fullName evidence="1">Uncharacterized protein</fullName>
    </submittedName>
</protein>
<evidence type="ECO:0000313" key="2">
    <source>
        <dbReference type="EMBL" id="MCZ2655079.1"/>
    </source>
</evidence>
<dbReference type="Proteomes" id="UP001075704">
    <property type="component" value="Unassembled WGS sequence"/>
</dbReference>
<dbReference type="EMBL" id="JAPUAC010000009">
    <property type="protein sequence ID" value="MCZ2655079.1"/>
    <property type="molecule type" value="Genomic_DNA"/>
</dbReference>
<dbReference type="OrthoDB" id="1039096at2"/>
<dbReference type="RefSeq" id="WP_032535762.1">
    <property type="nucleotide sequence ID" value="NZ_CAEUHN010000012.1"/>
</dbReference>
<sequence length="264" mass="30129">MKRILLSTCDRTYTQLGNQEALVSLLKGAGYDVNYTSEVSEQEWVNYPLIITFKDEEYVRVKEMNLQNNLLSVNELMGDTCLLPSRDRWTNNVNDNEKKSILIWVNEFHSILRVLALLKGYSTWSTTSVVDLKLRDFTRVVQTFQAQLCQTSEVMEHASKADLIISDGLFAAQAVLNHKPVIIVDSYGWNGLVTDATFMSQYVAGFTAKPVQSDRGYFPLYDLSIAINKAFEMEQSELKSCSNKLLQENEYMCEKILRVVSSRC</sequence>
<reference evidence="4 5" key="3">
    <citation type="submission" date="2019-03" db="EMBL/GenBank/DDBJ databases">
        <title>Complete genome assembly of MDR B. fragilis.</title>
        <authorList>
            <person name="Sydenham T.V."/>
            <person name="Hasman H."/>
            <person name="Justesen U.S."/>
        </authorList>
    </citation>
    <scope>NUCLEOTIDE SEQUENCE [LARGE SCALE GENOMIC DNA]</scope>
    <source>
        <strain evidence="4 5">DCMSKEJBY0001B</strain>
    </source>
</reference>
<dbReference type="EMBL" id="JAPTZU010000003">
    <property type="protein sequence ID" value="MCZ2687360.1"/>
    <property type="molecule type" value="Genomic_DNA"/>
</dbReference>
<dbReference type="Proteomes" id="UP000036847">
    <property type="component" value="Chromosome"/>
</dbReference>
<reference evidence="2" key="4">
    <citation type="submission" date="2022-12" db="EMBL/GenBank/DDBJ databases">
        <title>Development of a Multilocus Sequence Typing Scheme for Bacteroides fragilis Based on Whole Genome Sequencing Data and Clinical Application.</title>
        <authorList>
            <person name="Nielsen F.D."/>
            <person name="Justesen U.S."/>
        </authorList>
    </citation>
    <scope>NUCLEOTIDE SEQUENCE</scope>
    <source>
        <strain evidence="3">BF_AM_ODE_DK_2015_4</strain>
        <strain evidence="2">BF_BC_ODE_DK_2015_2</strain>
    </source>
</reference>
<proteinExistence type="predicted"/>
<evidence type="ECO:0000313" key="4">
    <source>
        <dbReference type="EMBL" id="QCQ46832.1"/>
    </source>
</evidence>
<evidence type="ECO:0000313" key="3">
    <source>
        <dbReference type="EMBL" id="MCZ2687360.1"/>
    </source>
</evidence>
<organism evidence="1">
    <name type="scientific">Bacteroides fragilis</name>
    <dbReference type="NCBI Taxonomy" id="817"/>
    <lineage>
        <taxon>Bacteria</taxon>
        <taxon>Pseudomonadati</taxon>
        <taxon>Bacteroidota</taxon>
        <taxon>Bacteroidia</taxon>
        <taxon>Bacteroidales</taxon>
        <taxon>Bacteroidaceae</taxon>
        <taxon>Bacteroides</taxon>
    </lineage>
</organism>
<reference evidence="1" key="2">
    <citation type="submission" date="2014-07" db="EMBL/GenBank/DDBJ databases">
        <title>Genetics and epidemiology of antimicrobial resistance in B. fragilis group.</title>
        <authorList>
            <person name="Sydenham T.V."/>
            <person name="Hasman H."/>
            <person name="Kemp M."/>
            <person name="Justesen U.S."/>
        </authorList>
    </citation>
    <scope>NUCLEOTIDE SEQUENCE [LARGE SCALE GENOMIC DNA]</scope>
    <source>
        <strain evidence="1">DCMOUH0018B</strain>
    </source>
</reference>
<reference evidence="1" key="1">
    <citation type="book" date="2014" name="THE 24TH EUROPEAN CONGRESS OF CLINICAL MICROBIOLOGY AND INFECTIOUS DISEASES" publisher="ECCMID 2014" city="Barcelona, Spain">
        <title>Identification of resistance genes in three multidrug-resistant Bacteroides fragilis isolates by whole genome sequencing.</title>
        <editorList>
            <person name="Unknown"/>
            <person name="A."/>
        </editorList>
        <authorList>
            <person name="Sydenham T.V."/>
            <person name="Hasman H."/>
            <person name="Wang M."/>
            <person name="Soki J."/>
            <person name="Nagy E."/>
            <person name="Justesen U.S."/>
        </authorList>
    </citation>
    <scope>NUCLEOTIDE SEQUENCE</scope>
    <source>
        <strain evidence="1">DCMOUH0018B</strain>
        <strain evidence="4">DCMSKEJBY0001B</strain>
    </source>
</reference>
<dbReference type="AlphaFoldDB" id="A0A0I9RZ50"/>
<dbReference type="EMBL" id="JMZZ02000225">
    <property type="protein sequence ID" value="KFX72983.1"/>
    <property type="molecule type" value="Genomic_DNA"/>
</dbReference>
<dbReference type="PATRIC" id="fig|817.51.peg.1202"/>
<dbReference type="Proteomes" id="UP001079672">
    <property type="component" value="Unassembled WGS sequence"/>
</dbReference>
<gene>
    <name evidence="4" type="ORF">EC80_019375</name>
    <name evidence="1" type="ORF">EE52_0221840</name>
    <name evidence="2" type="ORF">O1422_12990</name>
    <name evidence="3" type="ORF">O1433_07585</name>
</gene>